<keyword evidence="2" id="KW-1185">Reference proteome</keyword>
<sequence length="130" mass="15235">MNGYRYAIYKDRFDYLLFDLKCYFNGAATPMQKAYENGTTRIWLDQFNHDFPKFIDQMQLNSFVNENYEVIDLADGSTKVIHNLATALEIQKTINVYLANLLDLTFLTSLKLTKKGSNAFFKYFIRNAKQ</sequence>
<gene>
    <name evidence="1" type="ORF">XA3_15970</name>
</gene>
<dbReference type="AlphaFoldDB" id="A0AAU9D9Q7"/>
<proteinExistence type="predicted"/>
<dbReference type="InterPro" id="IPR054263">
    <property type="entry name" value="DUF6994"/>
</dbReference>
<accession>A0AAU9D9Q7</accession>
<protein>
    <submittedName>
        <fullName evidence="1">Uncharacterized protein</fullName>
    </submittedName>
</protein>
<evidence type="ECO:0000313" key="1">
    <source>
        <dbReference type="EMBL" id="BDR59156.1"/>
    </source>
</evidence>
<dbReference type="Pfam" id="PF22507">
    <property type="entry name" value="DUF6994"/>
    <property type="match status" value="1"/>
</dbReference>
<organism evidence="1 2">
    <name type="scientific">Xylocopilactobacillus apicola</name>
    <dbReference type="NCBI Taxonomy" id="2932184"/>
    <lineage>
        <taxon>Bacteria</taxon>
        <taxon>Bacillati</taxon>
        <taxon>Bacillota</taxon>
        <taxon>Bacilli</taxon>
        <taxon>Lactobacillales</taxon>
        <taxon>Lactobacillaceae</taxon>
        <taxon>Xylocopilactobacillus</taxon>
    </lineage>
</organism>
<dbReference type="RefSeq" id="WP_317634963.1">
    <property type="nucleotide sequence ID" value="NZ_AP026802.1"/>
</dbReference>
<evidence type="ECO:0000313" key="2">
    <source>
        <dbReference type="Proteomes" id="UP001321861"/>
    </source>
</evidence>
<dbReference type="Proteomes" id="UP001321861">
    <property type="component" value="Chromosome"/>
</dbReference>
<reference evidence="1 2" key="1">
    <citation type="journal article" date="2023" name="Microbiol. Spectr.">
        <title>Symbiosis of Carpenter Bees with Uncharacterized Lactic Acid Bacteria Showing NAD Auxotrophy.</title>
        <authorList>
            <person name="Kawasaki S."/>
            <person name="Ozawa K."/>
            <person name="Mori T."/>
            <person name="Yamamoto A."/>
            <person name="Ito M."/>
            <person name="Ohkuma M."/>
            <person name="Sakamoto M."/>
            <person name="Matsutani M."/>
        </authorList>
    </citation>
    <scope>NUCLEOTIDE SEQUENCE [LARGE SCALE GENOMIC DNA]</scope>
    <source>
        <strain evidence="1 2">XA3</strain>
    </source>
</reference>
<dbReference type="KEGG" id="xap:XA3_15970"/>
<dbReference type="EMBL" id="AP026802">
    <property type="protein sequence ID" value="BDR59156.1"/>
    <property type="molecule type" value="Genomic_DNA"/>
</dbReference>
<name>A0AAU9D9Q7_9LACO</name>